<dbReference type="InterPro" id="IPR020557">
    <property type="entry name" value="Fumarate_lyase_CS"/>
</dbReference>
<feature type="domain" description="Argininosuccinate lyase C-terminal" evidence="3">
    <location>
        <begin position="367"/>
        <end position="434"/>
    </location>
</feature>
<dbReference type="Gene3D" id="1.10.275.10">
    <property type="entry name" value="Fumarase/aspartase (N-terminal domain)"/>
    <property type="match status" value="1"/>
</dbReference>
<dbReference type="InterPro" id="IPR029419">
    <property type="entry name" value="Arg_succ_lyase_C"/>
</dbReference>
<keyword evidence="6" id="KW-1185">Reference proteome</keyword>
<dbReference type="InterPro" id="IPR024083">
    <property type="entry name" value="Fumarase/histidase_N"/>
</dbReference>
<dbReference type="Proteomes" id="UP000015101">
    <property type="component" value="Unassembled WGS sequence"/>
</dbReference>
<dbReference type="STRING" id="6412.T1EDG7"/>
<dbReference type="HAMAP" id="MF_00006">
    <property type="entry name" value="Arg_succ_lyase"/>
    <property type="match status" value="1"/>
</dbReference>
<evidence type="ECO:0000313" key="6">
    <source>
        <dbReference type="Proteomes" id="UP000015101"/>
    </source>
</evidence>
<dbReference type="InterPro" id="IPR000362">
    <property type="entry name" value="Fumarate_lyase_fam"/>
</dbReference>
<comment type="similarity">
    <text evidence="1">Belongs to the lyase 1 family. Argininosuccinate lyase subfamily.</text>
</comment>
<evidence type="ECO:0000259" key="3">
    <source>
        <dbReference type="Pfam" id="PF14698"/>
    </source>
</evidence>
<dbReference type="Gene3D" id="1.20.200.10">
    <property type="entry name" value="Fumarase/aspartase (Central domain)"/>
    <property type="match status" value="1"/>
</dbReference>
<dbReference type="FunCoup" id="T1EDG7">
    <property type="interactions" value="602"/>
</dbReference>
<dbReference type="HOGENOM" id="CLU_027272_2_1_1"/>
<dbReference type="InterPro" id="IPR008948">
    <property type="entry name" value="L-Aspartase-like"/>
</dbReference>
<dbReference type="EMBL" id="AMQM01007500">
    <property type="status" value="NOT_ANNOTATED_CDS"/>
    <property type="molecule type" value="Genomic_DNA"/>
</dbReference>
<dbReference type="AlphaFoldDB" id="T1EDG7"/>
<evidence type="ECO:0000256" key="1">
    <source>
        <dbReference type="ARBA" id="ARBA00010755"/>
    </source>
</evidence>
<dbReference type="CDD" id="cd01359">
    <property type="entry name" value="Argininosuccinate_lyase"/>
    <property type="match status" value="1"/>
</dbReference>
<dbReference type="InParanoid" id="T1EDG7"/>
<dbReference type="FunFam" id="1.10.40.30:FF:000001">
    <property type="entry name" value="Argininosuccinate lyase"/>
    <property type="match status" value="1"/>
</dbReference>
<dbReference type="PROSITE" id="PS00163">
    <property type="entry name" value="FUMARATE_LYASES"/>
    <property type="match status" value="1"/>
</dbReference>
<reference evidence="4 6" key="2">
    <citation type="journal article" date="2013" name="Nature">
        <title>Insights into bilaterian evolution from three spiralian genomes.</title>
        <authorList>
            <person name="Simakov O."/>
            <person name="Marletaz F."/>
            <person name="Cho S.J."/>
            <person name="Edsinger-Gonzales E."/>
            <person name="Havlak P."/>
            <person name="Hellsten U."/>
            <person name="Kuo D.H."/>
            <person name="Larsson T."/>
            <person name="Lv J."/>
            <person name="Arendt D."/>
            <person name="Savage R."/>
            <person name="Osoegawa K."/>
            <person name="de Jong P."/>
            <person name="Grimwood J."/>
            <person name="Chapman J.A."/>
            <person name="Shapiro H."/>
            <person name="Aerts A."/>
            <person name="Otillar R.P."/>
            <person name="Terry A.Y."/>
            <person name="Boore J.L."/>
            <person name="Grigoriev I.V."/>
            <person name="Lindberg D.R."/>
            <person name="Seaver E.C."/>
            <person name="Weisblat D.A."/>
            <person name="Putnam N.H."/>
            <person name="Rokhsar D.S."/>
        </authorList>
    </citation>
    <scope>NUCLEOTIDE SEQUENCE</scope>
</reference>
<evidence type="ECO:0000313" key="4">
    <source>
        <dbReference type="EMBL" id="ESN93254.1"/>
    </source>
</evidence>
<dbReference type="OrthoDB" id="2561043at2759"/>
<protein>
    <recommendedName>
        <fullName evidence="7">Argininosuccinate lyase</fullName>
    </recommendedName>
</protein>
<dbReference type="EnsemblMetazoa" id="HelroT103632">
    <property type="protein sequence ID" value="HelroP103632"/>
    <property type="gene ID" value="HelroG103632"/>
</dbReference>
<accession>T1EDG7</accession>
<name>T1EDG7_HELRO</name>
<reference evidence="5" key="3">
    <citation type="submission" date="2015-06" db="UniProtKB">
        <authorList>
            <consortium name="EnsemblMetazoa"/>
        </authorList>
    </citation>
    <scope>IDENTIFICATION</scope>
</reference>
<dbReference type="GO" id="GO:0005829">
    <property type="term" value="C:cytosol"/>
    <property type="evidence" value="ECO:0000318"/>
    <property type="project" value="GO_Central"/>
</dbReference>
<dbReference type="EMBL" id="KB097628">
    <property type="protein sequence ID" value="ESN93254.1"/>
    <property type="molecule type" value="Genomic_DNA"/>
</dbReference>
<dbReference type="OMA" id="DFAIEFC"/>
<dbReference type="KEGG" id="hro:HELRODRAFT_103632"/>
<dbReference type="eggNOG" id="KOG1316">
    <property type="taxonomic scope" value="Eukaryota"/>
</dbReference>
<dbReference type="InterPro" id="IPR009049">
    <property type="entry name" value="Argininosuccinate_lyase"/>
</dbReference>
<dbReference type="CTD" id="20194619"/>
<proteinExistence type="inferred from homology"/>
<dbReference type="GeneID" id="20194619"/>
<dbReference type="GO" id="GO:0004056">
    <property type="term" value="F:argininosuccinate lyase activity"/>
    <property type="evidence" value="ECO:0000318"/>
    <property type="project" value="GO_Central"/>
</dbReference>
<evidence type="ECO:0000313" key="5">
    <source>
        <dbReference type="EnsemblMetazoa" id="HelroP103632"/>
    </source>
</evidence>
<dbReference type="Gene3D" id="1.10.40.30">
    <property type="entry name" value="Fumarase/aspartase (C-terminal domain)"/>
    <property type="match status" value="1"/>
</dbReference>
<dbReference type="PANTHER" id="PTHR43814:SF1">
    <property type="entry name" value="ARGININOSUCCINATE LYASE"/>
    <property type="match status" value="1"/>
</dbReference>
<dbReference type="PRINTS" id="PR00149">
    <property type="entry name" value="FUMRATELYASE"/>
</dbReference>
<dbReference type="NCBIfam" id="TIGR00838">
    <property type="entry name" value="argH"/>
    <property type="match status" value="1"/>
</dbReference>
<dbReference type="Pfam" id="PF14698">
    <property type="entry name" value="ASL_C2"/>
    <property type="match status" value="1"/>
</dbReference>
<evidence type="ECO:0000259" key="2">
    <source>
        <dbReference type="Pfam" id="PF00206"/>
    </source>
</evidence>
<dbReference type="FunFam" id="1.20.200.10:FF:000015">
    <property type="entry name" value="argininosuccinate lyase isoform X2"/>
    <property type="match status" value="1"/>
</dbReference>
<dbReference type="SUPFAM" id="SSF48557">
    <property type="entry name" value="L-aspartase-like"/>
    <property type="match status" value="1"/>
</dbReference>
<dbReference type="PRINTS" id="PR00145">
    <property type="entry name" value="ARGSUCLYASE"/>
</dbReference>
<evidence type="ECO:0008006" key="7">
    <source>
        <dbReference type="Google" id="ProtNLM"/>
    </source>
</evidence>
<dbReference type="GO" id="GO:0042450">
    <property type="term" value="P:L-arginine biosynthetic process via ornithine"/>
    <property type="evidence" value="ECO:0000318"/>
    <property type="project" value="GO_Central"/>
</dbReference>
<dbReference type="EMBL" id="AMQM01007501">
    <property type="status" value="NOT_ANNOTATED_CDS"/>
    <property type="molecule type" value="Genomic_DNA"/>
</dbReference>
<gene>
    <name evidence="5" type="primary">20194619</name>
    <name evidence="4" type="ORF">HELRODRAFT_103632</name>
</gene>
<dbReference type="InterPro" id="IPR022761">
    <property type="entry name" value="Fumarate_lyase_N"/>
</dbReference>
<sequence>MWSGRFERASNHHLMKTFNSSFHLDKRLYEEDIMCSIAYARGQFEAGLISKDDSESIENGLKKIKEEWEEGVFPVHEGQVDEDIHSAHERRLKATYFIRSRLGGSLQRGRSRNDQVATDMLLWLRKSSENIVNTIIQLIRICLDKAKTHIHIIMPGYTHLQKAQPIRWSHMMLSYVAMFERDLARLKYFQASINECPLGSGALSGNAFNMNRERMAGWLNFSRVSVNSIETVGNRDFVADFLYWASMFSIHCSRLSEDFILFSTREFKFVKLSEQFSTGSSLMPQKKNPDSLELVRGKCGQIMGKCFGFLTTMKGLPSSYSKDLQEDKQAMFDVHDCVLNIIEIIKGVIESLQINEESCVNALSPELLATDLAYYLTKKGVAFRDAHFIVGQLVLKAEQLHCEISQLSLDQLQTISSHFSEDVKNIWNYERSVEQYKSTGGTSISAIQAQINYFEEMINL</sequence>
<feature type="domain" description="Fumarate lyase N-terminal" evidence="2">
    <location>
        <begin position="11"/>
        <end position="304"/>
    </location>
</feature>
<dbReference type="PANTHER" id="PTHR43814">
    <property type="entry name" value="ARGININOSUCCINATE LYASE"/>
    <property type="match status" value="1"/>
</dbReference>
<dbReference type="Pfam" id="PF00206">
    <property type="entry name" value="Lyase_1"/>
    <property type="match status" value="1"/>
</dbReference>
<dbReference type="RefSeq" id="XP_009028699.1">
    <property type="nucleotide sequence ID" value="XM_009030451.1"/>
</dbReference>
<organism evidence="5 6">
    <name type="scientific">Helobdella robusta</name>
    <name type="common">Californian leech</name>
    <dbReference type="NCBI Taxonomy" id="6412"/>
    <lineage>
        <taxon>Eukaryota</taxon>
        <taxon>Metazoa</taxon>
        <taxon>Spiralia</taxon>
        <taxon>Lophotrochozoa</taxon>
        <taxon>Annelida</taxon>
        <taxon>Clitellata</taxon>
        <taxon>Hirudinea</taxon>
        <taxon>Rhynchobdellida</taxon>
        <taxon>Glossiphoniidae</taxon>
        <taxon>Helobdella</taxon>
    </lineage>
</organism>
<reference evidence="6" key="1">
    <citation type="submission" date="2012-12" db="EMBL/GenBank/DDBJ databases">
        <authorList>
            <person name="Hellsten U."/>
            <person name="Grimwood J."/>
            <person name="Chapman J.A."/>
            <person name="Shapiro H."/>
            <person name="Aerts A."/>
            <person name="Otillar R.P."/>
            <person name="Terry A.Y."/>
            <person name="Boore J.L."/>
            <person name="Simakov O."/>
            <person name="Marletaz F."/>
            <person name="Cho S.-J."/>
            <person name="Edsinger-Gonzales E."/>
            <person name="Havlak P."/>
            <person name="Kuo D.-H."/>
            <person name="Larsson T."/>
            <person name="Lv J."/>
            <person name="Arendt D."/>
            <person name="Savage R."/>
            <person name="Osoegawa K."/>
            <person name="de Jong P."/>
            <person name="Lindberg D.R."/>
            <person name="Seaver E.C."/>
            <person name="Weisblat D.A."/>
            <person name="Putnam N.H."/>
            <person name="Grigoriev I.V."/>
            <person name="Rokhsar D.S."/>
        </authorList>
    </citation>
    <scope>NUCLEOTIDE SEQUENCE</scope>
</reference>